<evidence type="ECO:0000313" key="2">
    <source>
        <dbReference type="EMBL" id="ONI26516.1"/>
    </source>
</evidence>
<keyword evidence="1" id="KW-0472">Membrane</keyword>
<evidence type="ECO:0000256" key="1">
    <source>
        <dbReference type="SAM" id="Phobius"/>
    </source>
</evidence>
<evidence type="ECO:0000313" key="3">
    <source>
        <dbReference type="Proteomes" id="UP000006882"/>
    </source>
</evidence>
<keyword evidence="1" id="KW-0812">Transmembrane</keyword>
<reference evidence="2 3" key="1">
    <citation type="journal article" date="2013" name="Nat. Genet.">
        <title>The high-quality draft genome of peach (Prunus persica) identifies unique patterns of genetic diversity, domestication and genome evolution.</title>
        <authorList>
            <consortium name="International Peach Genome Initiative"/>
            <person name="Verde I."/>
            <person name="Abbott A.G."/>
            <person name="Scalabrin S."/>
            <person name="Jung S."/>
            <person name="Shu S."/>
            <person name="Marroni F."/>
            <person name="Zhebentyayeva T."/>
            <person name="Dettori M.T."/>
            <person name="Grimwood J."/>
            <person name="Cattonaro F."/>
            <person name="Zuccolo A."/>
            <person name="Rossini L."/>
            <person name="Jenkins J."/>
            <person name="Vendramin E."/>
            <person name="Meisel L.A."/>
            <person name="Decroocq V."/>
            <person name="Sosinski B."/>
            <person name="Prochnik S."/>
            <person name="Mitros T."/>
            <person name="Policriti A."/>
            <person name="Cipriani G."/>
            <person name="Dondini L."/>
            <person name="Ficklin S."/>
            <person name="Goodstein D.M."/>
            <person name="Xuan P."/>
            <person name="Del Fabbro C."/>
            <person name="Aramini V."/>
            <person name="Copetti D."/>
            <person name="Gonzalez S."/>
            <person name="Horner D.S."/>
            <person name="Falchi R."/>
            <person name="Lucas S."/>
            <person name="Mica E."/>
            <person name="Maldonado J."/>
            <person name="Lazzari B."/>
            <person name="Bielenberg D."/>
            <person name="Pirona R."/>
            <person name="Miculan M."/>
            <person name="Barakat A."/>
            <person name="Testolin R."/>
            <person name="Stella A."/>
            <person name="Tartarini S."/>
            <person name="Tonutti P."/>
            <person name="Arus P."/>
            <person name="Orellana A."/>
            <person name="Wells C."/>
            <person name="Main D."/>
            <person name="Vizzotto G."/>
            <person name="Silva H."/>
            <person name="Salamini F."/>
            <person name="Schmutz J."/>
            <person name="Morgante M."/>
            <person name="Rokhsar D.S."/>
        </authorList>
    </citation>
    <scope>NUCLEOTIDE SEQUENCE [LARGE SCALE GENOMIC DNA]</scope>
    <source>
        <strain evidence="3">cv. Nemared</strain>
    </source>
</reference>
<dbReference type="AlphaFoldDB" id="A0A251QRW3"/>
<keyword evidence="1" id="KW-1133">Transmembrane helix</keyword>
<proteinExistence type="predicted"/>
<sequence length="78" mass="8967">MGHTLPVRGGVLTYLQNYFRCFYARLKDQNSSCLFIFTSLYEIFGFNPFGKYILLTICMSSNAVLLIILHTTITFLSQ</sequence>
<organism evidence="2 3">
    <name type="scientific">Prunus persica</name>
    <name type="common">Peach</name>
    <name type="synonym">Amygdalus persica</name>
    <dbReference type="NCBI Taxonomy" id="3760"/>
    <lineage>
        <taxon>Eukaryota</taxon>
        <taxon>Viridiplantae</taxon>
        <taxon>Streptophyta</taxon>
        <taxon>Embryophyta</taxon>
        <taxon>Tracheophyta</taxon>
        <taxon>Spermatophyta</taxon>
        <taxon>Magnoliopsida</taxon>
        <taxon>eudicotyledons</taxon>
        <taxon>Gunneridae</taxon>
        <taxon>Pentapetalae</taxon>
        <taxon>rosids</taxon>
        <taxon>fabids</taxon>
        <taxon>Rosales</taxon>
        <taxon>Rosaceae</taxon>
        <taxon>Amygdaloideae</taxon>
        <taxon>Amygdaleae</taxon>
        <taxon>Prunus</taxon>
    </lineage>
</organism>
<name>A0A251QRW3_PRUPE</name>
<keyword evidence="3" id="KW-1185">Reference proteome</keyword>
<dbReference type="Gramene" id="ONI26516">
    <property type="protein sequence ID" value="ONI26516"/>
    <property type="gene ID" value="PRUPE_1G030100"/>
</dbReference>
<gene>
    <name evidence="2" type="ORF">PRUPE_1G030100</name>
</gene>
<accession>A0A251QRW3</accession>
<dbReference type="EMBL" id="CM007651">
    <property type="protein sequence ID" value="ONI26516.1"/>
    <property type="molecule type" value="Genomic_DNA"/>
</dbReference>
<protein>
    <submittedName>
        <fullName evidence="2">Uncharacterized protein</fullName>
    </submittedName>
</protein>
<feature type="transmembrane region" description="Helical" evidence="1">
    <location>
        <begin position="52"/>
        <end position="76"/>
    </location>
</feature>
<dbReference type="Proteomes" id="UP000006882">
    <property type="component" value="Chromosome G1"/>
</dbReference>